<name>A0A0U3FQW6_9CREN</name>
<sequence>MSNSSKSGLYKLNELLEITLKKDAKESVEVKDVINELMNELIYKKIQTGKNKSGNNNELDLCSFSSNEKARELIRKVTEAICIKIKNKLRDVDQNVAKAFEINRCVNELVGLIENYGTSNGDCKTVQGLLSSLKEMHEKISEMKGEDLLKRILGKDIDEDKKKNELVKAIKNTLKDLIYMLDTCYGDNKASNFASALNNVKGKLNTQFCKFLSLAAAVTYLKATGKLKDRSEWFYEVVRAALSSDNNNFKFPYCPWLGDAMALIYSYLFCCECNTRDQIDAGTIMDILAKLLGADQDQKSK</sequence>
<dbReference type="GeneID" id="30679839"/>
<proteinExistence type="predicted"/>
<dbReference type="AlphaFoldDB" id="A0A0U3FQW6"/>
<dbReference type="Proteomes" id="UP000060778">
    <property type="component" value="Chromosome"/>
</dbReference>
<dbReference type="STRING" id="940295.EYM_02180"/>
<dbReference type="KEGG" id="iis:EYM_02180"/>
<reference evidence="1 2" key="1">
    <citation type="submission" date="2013-11" db="EMBL/GenBank/DDBJ databases">
        <title>Comparative genomics of Ignicoccus.</title>
        <authorList>
            <person name="Podar M."/>
        </authorList>
    </citation>
    <scope>NUCLEOTIDE SEQUENCE [LARGE SCALE GENOMIC DNA]</scope>
    <source>
        <strain evidence="1 2">DSM 13165</strain>
    </source>
</reference>
<dbReference type="RefSeq" id="WP_075049461.1">
    <property type="nucleotide sequence ID" value="NZ_CP006867.1"/>
</dbReference>
<dbReference type="EMBL" id="CP006867">
    <property type="protein sequence ID" value="ALU12295.1"/>
    <property type="molecule type" value="Genomic_DNA"/>
</dbReference>
<protein>
    <submittedName>
        <fullName evidence="1">Uncharacterized protein</fullName>
    </submittedName>
</protein>
<evidence type="ECO:0000313" key="2">
    <source>
        <dbReference type="Proteomes" id="UP000060778"/>
    </source>
</evidence>
<dbReference type="OrthoDB" id="386247at2157"/>
<accession>A0A0U3FQW6</accession>
<organism evidence="1 2">
    <name type="scientific">Ignicoccus islandicus DSM 13165</name>
    <dbReference type="NCBI Taxonomy" id="940295"/>
    <lineage>
        <taxon>Archaea</taxon>
        <taxon>Thermoproteota</taxon>
        <taxon>Thermoprotei</taxon>
        <taxon>Desulfurococcales</taxon>
        <taxon>Desulfurococcaceae</taxon>
        <taxon>Ignicoccus</taxon>
    </lineage>
</organism>
<keyword evidence="2" id="KW-1185">Reference proteome</keyword>
<evidence type="ECO:0000313" key="1">
    <source>
        <dbReference type="EMBL" id="ALU12295.1"/>
    </source>
</evidence>
<gene>
    <name evidence="1" type="ORF">EYM_02180</name>
</gene>